<protein>
    <submittedName>
        <fullName evidence="2">Uncharacterized protein</fullName>
    </submittedName>
</protein>
<dbReference type="RefSeq" id="WP_139334130.1">
    <property type="nucleotide sequence ID" value="NZ_FTNE01000023.1"/>
</dbReference>
<dbReference type="AlphaFoldDB" id="A0A8G2CNW7"/>
<gene>
    <name evidence="2" type="ORF">SAMN05421828_12315</name>
</gene>
<evidence type="ECO:0000313" key="2">
    <source>
        <dbReference type="EMBL" id="SIR29115.1"/>
    </source>
</evidence>
<comment type="caution">
    <text evidence="2">The sequence shown here is derived from an EMBL/GenBank/DDBJ whole genome shotgun (WGS) entry which is preliminary data.</text>
</comment>
<accession>A0A8G2CNW7</accession>
<sequence length="83" mass="8796">MTNGSAPQVVPTSFPIDATMHSDDGETEDFAIALKRRMADGRARGRAGRQTYPVLAVAALRRDAVETGCVLSPETIGKGDLHA</sequence>
<evidence type="ECO:0000256" key="1">
    <source>
        <dbReference type="SAM" id="MobiDB-lite"/>
    </source>
</evidence>
<dbReference type="EMBL" id="FTNE01000023">
    <property type="protein sequence ID" value="SIR29115.1"/>
    <property type="molecule type" value="Genomic_DNA"/>
</dbReference>
<name>A0A8G2CNW7_ACIRU</name>
<organism evidence="2 3">
    <name type="scientific">Acidiphilium rubrum</name>
    <dbReference type="NCBI Taxonomy" id="526"/>
    <lineage>
        <taxon>Bacteria</taxon>
        <taxon>Pseudomonadati</taxon>
        <taxon>Pseudomonadota</taxon>
        <taxon>Alphaproteobacteria</taxon>
        <taxon>Acetobacterales</taxon>
        <taxon>Acidocellaceae</taxon>
        <taxon>Acidiphilium</taxon>
    </lineage>
</organism>
<reference evidence="2 3" key="1">
    <citation type="submission" date="2017-01" db="EMBL/GenBank/DDBJ databases">
        <authorList>
            <person name="Varghese N."/>
            <person name="Submissions S."/>
        </authorList>
    </citation>
    <scope>NUCLEOTIDE SEQUENCE [LARGE SCALE GENOMIC DNA]</scope>
    <source>
        <strain evidence="2 3">ATCC 35905</strain>
    </source>
</reference>
<keyword evidence="3" id="KW-1185">Reference proteome</keyword>
<evidence type="ECO:0000313" key="3">
    <source>
        <dbReference type="Proteomes" id="UP000186308"/>
    </source>
</evidence>
<dbReference type="Proteomes" id="UP000186308">
    <property type="component" value="Unassembled WGS sequence"/>
</dbReference>
<feature type="region of interest" description="Disordered" evidence="1">
    <location>
        <begin position="1"/>
        <end position="23"/>
    </location>
</feature>
<proteinExistence type="predicted"/>